<proteinExistence type="predicted"/>
<dbReference type="EMBL" id="SJPX01000002">
    <property type="protein sequence ID" value="TWU55741.1"/>
    <property type="molecule type" value="Genomic_DNA"/>
</dbReference>
<dbReference type="GO" id="GO:0030246">
    <property type="term" value="F:carbohydrate binding"/>
    <property type="evidence" value="ECO:0007669"/>
    <property type="project" value="InterPro"/>
</dbReference>
<dbReference type="SUPFAM" id="SSF49452">
    <property type="entry name" value="Starch-binding domain-like"/>
    <property type="match status" value="1"/>
</dbReference>
<comment type="caution">
    <text evidence="2">The sequence shown here is derived from an EMBL/GenBank/DDBJ whole genome shotgun (WGS) entry which is preliminary data.</text>
</comment>
<organism evidence="2 3">
    <name type="scientific">Rubripirellula reticaptiva</name>
    <dbReference type="NCBI Taxonomy" id="2528013"/>
    <lineage>
        <taxon>Bacteria</taxon>
        <taxon>Pseudomonadati</taxon>
        <taxon>Planctomycetota</taxon>
        <taxon>Planctomycetia</taxon>
        <taxon>Pirellulales</taxon>
        <taxon>Pirellulaceae</taxon>
        <taxon>Rubripirellula</taxon>
    </lineage>
</organism>
<evidence type="ECO:0000256" key="1">
    <source>
        <dbReference type="SAM" id="SignalP"/>
    </source>
</evidence>
<dbReference type="Gene3D" id="2.60.40.10">
    <property type="entry name" value="Immunoglobulins"/>
    <property type="match status" value="1"/>
</dbReference>
<reference evidence="2 3" key="1">
    <citation type="submission" date="2019-02" db="EMBL/GenBank/DDBJ databases">
        <title>Deep-cultivation of Planctomycetes and their phenomic and genomic characterization uncovers novel biology.</title>
        <authorList>
            <person name="Wiegand S."/>
            <person name="Jogler M."/>
            <person name="Boedeker C."/>
            <person name="Pinto D."/>
            <person name="Vollmers J."/>
            <person name="Rivas-Marin E."/>
            <person name="Kohn T."/>
            <person name="Peeters S.H."/>
            <person name="Heuer A."/>
            <person name="Rast P."/>
            <person name="Oberbeckmann S."/>
            <person name="Bunk B."/>
            <person name="Jeske O."/>
            <person name="Meyerdierks A."/>
            <person name="Storesund J.E."/>
            <person name="Kallscheuer N."/>
            <person name="Luecker S."/>
            <person name="Lage O.M."/>
            <person name="Pohl T."/>
            <person name="Merkel B.J."/>
            <person name="Hornburger P."/>
            <person name="Mueller R.-W."/>
            <person name="Bruemmer F."/>
            <person name="Labrenz M."/>
            <person name="Spormann A.M."/>
            <person name="Op Den Camp H."/>
            <person name="Overmann J."/>
            <person name="Amann R."/>
            <person name="Jetten M.S.M."/>
            <person name="Mascher T."/>
            <person name="Medema M.H."/>
            <person name="Devos D.P."/>
            <person name="Kaster A.-K."/>
            <person name="Ovreas L."/>
            <person name="Rohde M."/>
            <person name="Galperin M.Y."/>
            <person name="Jogler C."/>
        </authorList>
    </citation>
    <scope>NUCLEOTIDE SEQUENCE [LARGE SCALE GENOMIC DNA]</scope>
    <source>
        <strain evidence="2 3">Poly59</strain>
    </source>
</reference>
<gene>
    <name evidence="2" type="ORF">Poly59_20420</name>
</gene>
<protein>
    <recommendedName>
        <fullName evidence="4">Cna protein B-type domain protein</fullName>
    </recommendedName>
</protein>
<feature type="signal peptide" evidence="1">
    <location>
        <begin position="1"/>
        <end position="22"/>
    </location>
</feature>
<sequence length="424" mass="43245" precursor="true">MKRLFATLSLLAIGFIAGTATAQDDATEPQIVNHLTMNQWVRSSEAGELTGRVFMPGIGGDAEALKGVSVAMKARDGKVLRATTDAKGMFKVSGVKSGVYALTARGDDVFACCAMHVVDNSVSANVELPTEADIAVANVDYTTVNTAIIRYMPTNVRGGDASFAGAELDQLKDRIRSEDSFRVIQTDGGMKGRIHVAGVAKNSLTDSQSTNVFLFKKGMEIARGLTDSAGAFSFANIEAGNYSIMAIGPDGIGLIGFELVDRSTQPATAQATLAADGTQLVGFGLFGRHHNNRCCCEEFAIQVAPCPEVVTCVEEVIVQPAPFVETIVDQGCGCGIPGEVMEGEVVMDGFVDPMSGGYAPGYGGGGYSGGGGGYGGGGGFGGGGFGGLGALAGIAGVAAIAATSNDDNNAIVAPVVTSPAAPAN</sequence>
<keyword evidence="3" id="KW-1185">Reference proteome</keyword>
<evidence type="ECO:0000313" key="3">
    <source>
        <dbReference type="Proteomes" id="UP000317977"/>
    </source>
</evidence>
<evidence type="ECO:0000313" key="2">
    <source>
        <dbReference type="EMBL" id="TWU55741.1"/>
    </source>
</evidence>
<dbReference type="InterPro" id="IPR013784">
    <property type="entry name" value="Carb-bd-like_fold"/>
</dbReference>
<accession>A0A5C6F895</accession>
<feature type="chain" id="PRO_5023088899" description="Cna protein B-type domain protein" evidence="1">
    <location>
        <begin position="23"/>
        <end position="424"/>
    </location>
</feature>
<dbReference type="RefSeq" id="WP_186776131.1">
    <property type="nucleotide sequence ID" value="NZ_SJPX01000002.1"/>
</dbReference>
<dbReference type="SUPFAM" id="SSF117074">
    <property type="entry name" value="Hypothetical protein PA1324"/>
    <property type="match status" value="1"/>
</dbReference>
<dbReference type="AlphaFoldDB" id="A0A5C6F895"/>
<name>A0A5C6F895_9BACT</name>
<dbReference type="InterPro" id="IPR013783">
    <property type="entry name" value="Ig-like_fold"/>
</dbReference>
<dbReference type="Proteomes" id="UP000317977">
    <property type="component" value="Unassembled WGS sequence"/>
</dbReference>
<evidence type="ECO:0008006" key="4">
    <source>
        <dbReference type="Google" id="ProtNLM"/>
    </source>
</evidence>
<keyword evidence="1" id="KW-0732">Signal</keyword>